<dbReference type="EMBL" id="LMBR01000048">
    <property type="protein sequence ID" value="KUL31672.1"/>
    <property type="molecule type" value="Genomic_DNA"/>
</dbReference>
<organism evidence="2 3">
    <name type="scientific">Chlorobium limicola</name>
    <dbReference type="NCBI Taxonomy" id="1092"/>
    <lineage>
        <taxon>Bacteria</taxon>
        <taxon>Pseudomonadati</taxon>
        <taxon>Chlorobiota</taxon>
        <taxon>Chlorobiia</taxon>
        <taxon>Chlorobiales</taxon>
        <taxon>Chlorobiaceae</taxon>
        <taxon>Chlorobium/Pelodictyon group</taxon>
        <taxon>Chlorobium</taxon>
    </lineage>
</organism>
<dbReference type="Proteomes" id="UP000053937">
    <property type="component" value="Unassembled WGS sequence"/>
</dbReference>
<dbReference type="InterPro" id="IPR000073">
    <property type="entry name" value="AB_hydrolase_1"/>
</dbReference>
<keyword evidence="3" id="KW-1185">Reference proteome</keyword>
<dbReference type="PANTHER" id="PTHR43798">
    <property type="entry name" value="MONOACYLGLYCEROL LIPASE"/>
    <property type="match status" value="1"/>
</dbReference>
<evidence type="ECO:0000313" key="3">
    <source>
        <dbReference type="Proteomes" id="UP000053937"/>
    </source>
</evidence>
<feature type="domain" description="AB hydrolase-1" evidence="1">
    <location>
        <begin position="29"/>
        <end position="272"/>
    </location>
</feature>
<protein>
    <submittedName>
        <fullName evidence="2">Alpha/beta hydrolase</fullName>
    </submittedName>
</protein>
<dbReference type="RefSeq" id="WP_059138481.1">
    <property type="nucleotide sequence ID" value="NZ_LMBR01000048.1"/>
</dbReference>
<dbReference type="InterPro" id="IPR050266">
    <property type="entry name" value="AB_hydrolase_sf"/>
</dbReference>
<dbReference type="AlphaFoldDB" id="A0A124GAB0"/>
<dbReference type="GO" id="GO:0016787">
    <property type="term" value="F:hydrolase activity"/>
    <property type="evidence" value="ECO:0007669"/>
    <property type="project" value="UniProtKB-KW"/>
</dbReference>
<proteinExistence type="predicted"/>
<name>A0A124GAB0_CHLLI</name>
<evidence type="ECO:0000313" key="2">
    <source>
        <dbReference type="EMBL" id="KUL31672.1"/>
    </source>
</evidence>
<sequence>MSYLASSRCRLFYEDSAEHNPALQEKPAVLFVNGWAISSRYWKPLVDLLTPDFRCITYDQSGTGRTLIKGHKPSFTIEGFAAEAGELIEHLGLHRSRNLHIVGHSMGGMVATELCIQYREALLSATITACGIFEETALTSLGLLFLGGLIDVSMQLRNIFQVEPLRSLFIKRAAAKEIGKKYSDIIIEDFTRSDRDATNAVGKFSIDPEALRAYTRHVIAIASPVLCCVGMEDHTIPPEGTISLFEKRKSVSSAPTSLARFMSLGHLPMLEDTPGYGGILKKHFDFAEQFYKKTPGEIEPCEQYLIP</sequence>
<keyword evidence="2" id="KW-0378">Hydrolase</keyword>
<gene>
    <name evidence="2" type="ORF">ASB62_02505</name>
</gene>
<dbReference type="Pfam" id="PF12697">
    <property type="entry name" value="Abhydrolase_6"/>
    <property type="match status" value="1"/>
</dbReference>
<dbReference type="InterPro" id="IPR029058">
    <property type="entry name" value="AB_hydrolase_fold"/>
</dbReference>
<evidence type="ECO:0000259" key="1">
    <source>
        <dbReference type="Pfam" id="PF12697"/>
    </source>
</evidence>
<dbReference type="OrthoDB" id="2247630at2"/>
<dbReference type="PRINTS" id="PR00111">
    <property type="entry name" value="ABHYDROLASE"/>
</dbReference>
<dbReference type="Gene3D" id="3.40.50.1820">
    <property type="entry name" value="alpha/beta hydrolase"/>
    <property type="match status" value="1"/>
</dbReference>
<dbReference type="SUPFAM" id="SSF53474">
    <property type="entry name" value="alpha/beta-Hydrolases"/>
    <property type="match status" value="1"/>
</dbReference>
<comment type="caution">
    <text evidence="2">The sequence shown here is derived from an EMBL/GenBank/DDBJ whole genome shotgun (WGS) entry which is preliminary data.</text>
</comment>
<reference evidence="2 3" key="1">
    <citation type="submission" date="2015-10" db="EMBL/GenBank/DDBJ databases">
        <title>Draft Genome Sequence of Chlorobium limicola strain Frasassi Growing under Artificial Lighting in the Frasassi Cave System.</title>
        <authorList>
            <person name="Mansor M."/>
            <person name="Macalady J."/>
        </authorList>
    </citation>
    <scope>NUCLEOTIDE SEQUENCE [LARGE SCALE GENOMIC DNA]</scope>
    <source>
        <strain evidence="2 3">Frasassi</strain>
    </source>
</reference>
<accession>A0A124GAB0</accession>